<dbReference type="STRING" id="472759.Nhal_0394"/>
<sequence>MLTPRRLKALHEQGKNIAQLLREEQGLKRNTVEIIEIAYDLQAGSYIAAMEDLEKTEYQMNYTYEIANIIDSLLEPMSILEAGVGEATTLSGVLKHLKKDVKSFGFDLSWSRVAYARQWLQSRGFYDVTLCTGSLFHIPFADNSIELVYTSHSIEPNGGNESAILQELFRITKKYLILLEPGYELAETEARQRMDSYGYCKNLKGIAESLGFNVLRHDLFPFSSNPLNPTAITIIKKEEDTMSPSHILACPKFKTPLDEIGNMLFSPEALVVYPIIGGIPCLRIENGVFASKYHEVLSAG</sequence>
<dbReference type="CDD" id="cd02440">
    <property type="entry name" value="AdoMet_MTases"/>
    <property type="match status" value="1"/>
</dbReference>
<dbReference type="InterPro" id="IPR029063">
    <property type="entry name" value="SAM-dependent_MTases_sf"/>
</dbReference>
<dbReference type="OrthoDB" id="108476at2"/>
<keyword evidence="3" id="KW-1185">Reference proteome</keyword>
<dbReference type="HOGENOM" id="CLU_077376_0_0_6"/>
<dbReference type="Pfam" id="PF13649">
    <property type="entry name" value="Methyltransf_25"/>
    <property type="match status" value="1"/>
</dbReference>
<dbReference type="Gene3D" id="2.20.25.10">
    <property type="match status" value="1"/>
</dbReference>
<dbReference type="Proteomes" id="UP000001844">
    <property type="component" value="Chromosome"/>
</dbReference>
<proteinExistence type="predicted"/>
<dbReference type="AlphaFoldDB" id="D5BVF6"/>
<protein>
    <recommendedName>
        <fullName evidence="1">Methyltransferase domain-containing protein</fullName>
    </recommendedName>
</protein>
<feature type="domain" description="Methyltransferase" evidence="1">
    <location>
        <begin position="79"/>
        <end position="174"/>
    </location>
</feature>
<dbReference type="eggNOG" id="COG2835">
    <property type="taxonomic scope" value="Bacteria"/>
</dbReference>
<dbReference type="EMBL" id="CP001798">
    <property type="protein sequence ID" value="ADE13584.1"/>
    <property type="molecule type" value="Genomic_DNA"/>
</dbReference>
<dbReference type="Gene3D" id="3.40.50.150">
    <property type="entry name" value="Vaccinia Virus protein VP39"/>
    <property type="match status" value="1"/>
</dbReference>
<evidence type="ECO:0000313" key="2">
    <source>
        <dbReference type="EMBL" id="ADE13584.1"/>
    </source>
</evidence>
<name>D5BVF6_NITHN</name>
<dbReference type="RefSeq" id="WP_013031480.1">
    <property type="nucleotide sequence ID" value="NC_013960.1"/>
</dbReference>
<accession>D5BVF6</accession>
<organism evidence="2 3">
    <name type="scientific">Nitrosococcus halophilus (strain Nc4)</name>
    <dbReference type="NCBI Taxonomy" id="472759"/>
    <lineage>
        <taxon>Bacteria</taxon>
        <taxon>Pseudomonadati</taxon>
        <taxon>Pseudomonadota</taxon>
        <taxon>Gammaproteobacteria</taxon>
        <taxon>Chromatiales</taxon>
        <taxon>Chromatiaceae</taxon>
        <taxon>Nitrosococcus</taxon>
    </lineage>
</organism>
<dbReference type="eggNOG" id="COG2226">
    <property type="taxonomic scope" value="Bacteria"/>
</dbReference>
<dbReference type="SUPFAM" id="SSF53335">
    <property type="entry name" value="S-adenosyl-L-methionine-dependent methyltransferases"/>
    <property type="match status" value="1"/>
</dbReference>
<evidence type="ECO:0000259" key="1">
    <source>
        <dbReference type="Pfam" id="PF13649"/>
    </source>
</evidence>
<dbReference type="KEGG" id="nhl:Nhal_0394"/>
<gene>
    <name evidence="2" type="ordered locus">Nhal_0394</name>
</gene>
<reference evidence="3" key="1">
    <citation type="submission" date="2010-04" db="EMBL/GenBank/DDBJ databases">
        <title>Complete genome sequence of Nitrosococcus halophilus Nc4, a salt-adapted, aerobic obligate ammonia-oxidizing sulfur purple bacterium.</title>
        <authorList>
            <consortium name="US DOE Joint Genome Institute"/>
            <person name="Campbell M.A."/>
            <person name="Malfatti S.A."/>
            <person name="Chain P.S.G."/>
            <person name="Heidelberg J.F."/>
            <person name="Ward B.B."/>
            <person name="Klotz M.G."/>
        </authorList>
    </citation>
    <scope>NUCLEOTIDE SEQUENCE [LARGE SCALE GENOMIC DNA]</scope>
    <source>
        <strain evidence="3">Nc4</strain>
    </source>
</reference>
<dbReference type="SUPFAM" id="SSF158997">
    <property type="entry name" value="Trm112p-like"/>
    <property type="match status" value="1"/>
</dbReference>
<evidence type="ECO:0000313" key="3">
    <source>
        <dbReference type="Proteomes" id="UP000001844"/>
    </source>
</evidence>
<dbReference type="InterPro" id="IPR041698">
    <property type="entry name" value="Methyltransf_25"/>
</dbReference>